<gene>
    <name evidence="9 11" type="primary">bioC</name>
    <name evidence="11" type="ORF">GCM10009114_05750</name>
</gene>
<keyword evidence="7 9" id="KW-0949">S-adenosyl-L-methionine</keyword>
<accession>A0ABP3WQQ2</accession>
<dbReference type="Pfam" id="PF08241">
    <property type="entry name" value="Methyltransf_11"/>
    <property type="match status" value="1"/>
</dbReference>
<keyword evidence="12" id="KW-1185">Reference proteome</keyword>
<evidence type="ECO:0000256" key="4">
    <source>
        <dbReference type="ARBA" id="ARBA00012327"/>
    </source>
</evidence>
<dbReference type="Proteomes" id="UP001500359">
    <property type="component" value="Unassembled WGS sequence"/>
</dbReference>
<proteinExistence type="inferred from homology"/>
<evidence type="ECO:0000256" key="9">
    <source>
        <dbReference type="HAMAP-Rule" id="MF_00835"/>
    </source>
</evidence>
<keyword evidence="6 9" id="KW-0808">Transferase</keyword>
<dbReference type="InterPro" id="IPR011814">
    <property type="entry name" value="BioC"/>
</dbReference>
<comment type="pathway">
    <text evidence="2 9">Cofactor biosynthesis; biotin biosynthesis.</text>
</comment>
<dbReference type="RefSeq" id="WP_343856312.1">
    <property type="nucleotide sequence ID" value="NZ_BAAAFD010000001.1"/>
</dbReference>
<dbReference type="PANTHER" id="PTHR44942:SF4">
    <property type="entry name" value="METHYLTRANSFERASE TYPE 11 DOMAIN-CONTAINING PROTEIN"/>
    <property type="match status" value="1"/>
</dbReference>
<dbReference type="InterPro" id="IPR013216">
    <property type="entry name" value="Methyltransf_11"/>
</dbReference>
<comment type="function">
    <text evidence="9">Converts the free carboxyl group of a malonyl-thioester to its methyl ester by transfer of a methyl group from S-adenosyl-L-methionine (SAM). It allows to synthesize pimeloyl-ACP via the fatty acid synthetic pathway.</text>
</comment>
<evidence type="ECO:0000313" key="12">
    <source>
        <dbReference type="Proteomes" id="UP001500359"/>
    </source>
</evidence>
<evidence type="ECO:0000256" key="7">
    <source>
        <dbReference type="ARBA" id="ARBA00022691"/>
    </source>
</evidence>
<dbReference type="InterPro" id="IPR051052">
    <property type="entry name" value="Diverse_substrate_MTase"/>
</dbReference>
<name>A0ABP3WQQ2_9ALTE</name>
<protein>
    <recommendedName>
        <fullName evidence="4 9">Malonyl-[acyl-carrier protein] O-methyltransferase</fullName>
        <shortName evidence="9">Malonyl-ACP O-methyltransferase</shortName>
        <ecNumber evidence="4 9">2.1.1.197</ecNumber>
    </recommendedName>
    <alternativeName>
        <fullName evidence="9">Biotin synthesis protein BioC</fullName>
    </alternativeName>
</protein>
<dbReference type="PANTHER" id="PTHR44942">
    <property type="entry name" value="METHYLTRANSF_11 DOMAIN-CONTAINING PROTEIN"/>
    <property type="match status" value="1"/>
</dbReference>
<dbReference type="CDD" id="cd02440">
    <property type="entry name" value="AdoMet_MTases"/>
    <property type="match status" value="1"/>
</dbReference>
<dbReference type="Gene3D" id="3.40.50.150">
    <property type="entry name" value="Vaccinia Virus protein VP39"/>
    <property type="match status" value="1"/>
</dbReference>
<feature type="domain" description="Methyltransferase type 11" evidence="10">
    <location>
        <begin position="46"/>
        <end position="139"/>
    </location>
</feature>
<evidence type="ECO:0000256" key="1">
    <source>
        <dbReference type="ARBA" id="ARBA00000852"/>
    </source>
</evidence>
<evidence type="ECO:0000256" key="5">
    <source>
        <dbReference type="ARBA" id="ARBA00022603"/>
    </source>
</evidence>
<comment type="caution">
    <text evidence="11">The sequence shown here is derived from an EMBL/GenBank/DDBJ whole genome shotgun (WGS) entry which is preliminary data.</text>
</comment>
<comment type="catalytic activity">
    <reaction evidence="1 9">
        <text>malonyl-[ACP] + S-adenosyl-L-methionine = malonyl-[ACP] methyl ester + S-adenosyl-L-homocysteine</text>
        <dbReference type="Rhea" id="RHEA:17105"/>
        <dbReference type="Rhea" id="RHEA-COMP:9623"/>
        <dbReference type="Rhea" id="RHEA-COMP:9954"/>
        <dbReference type="ChEBI" id="CHEBI:57856"/>
        <dbReference type="ChEBI" id="CHEBI:59789"/>
        <dbReference type="ChEBI" id="CHEBI:78449"/>
        <dbReference type="ChEBI" id="CHEBI:78845"/>
        <dbReference type="EC" id="2.1.1.197"/>
    </reaction>
</comment>
<comment type="similarity">
    <text evidence="3 9">Belongs to the methyltransferase superfamily.</text>
</comment>
<organism evidence="11 12">
    <name type="scientific">Aliiglaciecola litoralis</name>
    <dbReference type="NCBI Taxonomy" id="582857"/>
    <lineage>
        <taxon>Bacteria</taxon>
        <taxon>Pseudomonadati</taxon>
        <taxon>Pseudomonadota</taxon>
        <taxon>Gammaproteobacteria</taxon>
        <taxon>Alteromonadales</taxon>
        <taxon>Alteromonadaceae</taxon>
        <taxon>Aliiglaciecola</taxon>
    </lineage>
</organism>
<evidence type="ECO:0000256" key="6">
    <source>
        <dbReference type="ARBA" id="ARBA00022679"/>
    </source>
</evidence>
<sequence>MVLTRKQRIAQQFGKSAKRYDHAAQVQADIGFDALQNVPMQGNRALDIGCGTGRLTKILAQRFQSVCAIDLSAGMIEQASINNAASTNIDFSVADAESIPFGDSHFDFVFSSMVLQWCDPISNSFQQAYRVLKPGGRGVIALLSEGSMHELKSVWHALGESKRVNTFYHHQHLVDEIQQVGFVLEHQQKRYITYHADTMSLLNSVRHVGASAIPKETGGAMLTRESIRQMDKVFVANFGHHQALPLTYNVSFLRVTKPS</sequence>
<evidence type="ECO:0000256" key="2">
    <source>
        <dbReference type="ARBA" id="ARBA00004746"/>
    </source>
</evidence>
<evidence type="ECO:0000313" key="11">
    <source>
        <dbReference type="EMBL" id="GAA0853310.1"/>
    </source>
</evidence>
<evidence type="ECO:0000259" key="10">
    <source>
        <dbReference type="Pfam" id="PF08241"/>
    </source>
</evidence>
<evidence type="ECO:0000256" key="8">
    <source>
        <dbReference type="ARBA" id="ARBA00022756"/>
    </source>
</evidence>
<dbReference type="EC" id="2.1.1.197" evidence="4 9"/>
<dbReference type="SUPFAM" id="SSF53335">
    <property type="entry name" value="S-adenosyl-L-methionine-dependent methyltransferases"/>
    <property type="match status" value="1"/>
</dbReference>
<evidence type="ECO:0000256" key="3">
    <source>
        <dbReference type="ARBA" id="ARBA00008361"/>
    </source>
</evidence>
<dbReference type="EMBL" id="BAAAFD010000001">
    <property type="protein sequence ID" value="GAA0853310.1"/>
    <property type="molecule type" value="Genomic_DNA"/>
</dbReference>
<keyword evidence="8 9" id="KW-0093">Biotin biosynthesis</keyword>
<dbReference type="InterPro" id="IPR029063">
    <property type="entry name" value="SAM-dependent_MTases_sf"/>
</dbReference>
<keyword evidence="5 9" id="KW-0489">Methyltransferase</keyword>
<dbReference type="HAMAP" id="MF_00835">
    <property type="entry name" value="BioC"/>
    <property type="match status" value="1"/>
</dbReference>
<reference evidence="12" key="1">
    <citation type="journal article" date="2019" name="Int. J. Syst. Evol. Microbiol.">
        <title>The Global Catalogue of Microorganisms (GCM) 10K type strain sequencing project: providing services to taxonomists for standard genome sequencing and annotation.</title>
        <authorList>
            <consortium name="The Broad Institute Genomics Platform"/>
            <consortium name="The Broad Institute Genome Sequencing Center for Infectious Disease"/>
            <person name="Wu L."/>
            <person name="Ma J."/>
        </authorList>
    </citation>
    <scope>NUCLEOTIDE SEQUENCE [LARGE SCALE GENOMIC DNA]</scope>
    <source>
        <strain evidence="12">JCM 15896</strain>
    </source>
</reference>